<keyword evidence="2" id="KW-0238">DNA-binding</keyword>
<evidence type="ECO:0000256" key="3">
    <source>
        <dbReference type="ARBA" id="ARBA00023163"/>
    </source>
</evidence>
<reference evidence="5 6" key="1">
    <citation type="journal article" date="2019" name="Microbiome">
        <title>Annotated bacterial chromosomes from frame-shift-corrected long-read metagenomic data.</title>
        <authorList>
            <person name="Arumugam K."/>
            <person name="Bagci C."/>
            <person name="Bessarab I."/>
            <person name="Beier S."/>
            <person name="Buchfink B."/>
            <person name="Gorska A."/>
            <person name="Qiu G."/>
            <person name="Huson D.H."/>
            <person name="Williams R.B.H."/>
        </authorList>
    </citation>
    <scope>NUCLEOTIDE SEQUENCE [LARGE SCALE GENOMIC DNA]</scope>
    <source>
        <strain evidence="5">SSA1</strain>
    </source>
</reference>
<accession>A0A7D5N9T5</accession>
<sequence length="330" mass="35446">MGGAIALPAILRGRGIDADALITQVGLPVAVFDHPDNVIPFAKLGELTHLAAERTGLSDIGLRACMQTGLVMLGTVGYLVGNSATVGAGLASLQSYLHLHDEGAAPYFHREGSLAVLGYEVLEPDLVGAEQIVFGALAIAANLLREICGVGFALLEVNFAYRAPSDTSAFSAHFAAPVRFDADRNAVVFDAAILGRPIAGANALFHDFLTSQVREKERLGEGRVARDRIQRVMRTLLATACISQDEVARAFGMNRRTFARRLQENGTTFRELLDAVRFDAARGLLRGSVVSLEDVANRLGYADATAFARAFRRWSGASPAVWRRKNVALI</sequence>
<dbReference type="KEGG" id="acog:HWD57_08195"/>
<name>A0A7D5N9T5_9PROT</name>
<dbReference type="InterPro" id="IPR032687">
    <property type="entry name" value="AraC-type_N"/>
</dbReference>
<dbReference type="PANTHER" id="PTHR47894">
    <property type="entry name" value="HTH-TYPE TRANSCRIPTIONAL REGULATOR GADX"/>
    <property type="match status" value="1"/>
</dbReference>
<proteinExistence type="predicted"/>
<dbReference type="GO" id="GO:0005829">
    <property type="term" value="C:cytosol"/>
    <property type="evidence" value="ECO:0007669"/>
    <property type="project" value="TreeGrafter"/>
</dbReference>
<dbReference type="InterPro" id="IPR018060">
    <property type="entry name" value="HTH_AraC"/>
</dbReference>
<dbReference type="Gene3D" id="1.10.10.60">
    <property type="entry name" value="Homeodomain-like"/>
    <property type="match status" value="1"/>
</dbReference>
<dbReference type="SMART" id="SM00342">
    <property type="entry name" value="HTH_ARAC"/>
    <property type="match status" value="1"/>
</dbReference>
<dbReference type="PANTHER" id="PTHR47894:SF4">
    <property type="entry name" value="HTH-TYPE TRANSCRIPTIONAL REGULATOR GADX"/>
    <property type="match status" value="1"/>
</dbReference>
<dbReference type="EMBL" id="CP058708">
    <property type="protein sequence ID" value="QLH49766.1"/>
    <property type="molecule type" value="Genomic_DNA"/>
</dbReference>
<keyword evidence="1" id="KW-0805">Transcription regulation</keyword>
<dbReference type="SUPFAM" id="SSF46689">
    <property type="entry name" value="Homeodomain-like"/>
    <property type="match status" value="1"/>
</dbReference>
<dbReference type="Pfam" id="PF12833">
    <property type="entry name" value="HTH_18"/>
    <property type="match status" value="1"/>
</dbReference>
<organism evidence="5 6">
    <name type="scientific">Candidatus Accumulibacter cognatus</name>
    <dbReference type="NCBI Taxonomy" id="2954383"/>
    <lineage>
        <taxon>Bacteria</taxon>
        <taxon>Pseudomonadati</taxon>
        <taxon>Pseudomonadota</taxon>
        <taxon>Betaproteobacteria</taxon>
        <taxon>Candidatus Accumulibacter</taxon>
    </lineage>
</organism>
<keyword evidence="3" id="KW-0804">Transcription</keyword>
<gene>
    <name evidence="5" type="ORF">HWD57_08195</name>
</gene>
<feature type="domain" description="HTH araC/xylS-type" evidence="4">
    <location>
        <begin position="227"/>
        <end position="325"/>
    </location>
</feature>
<evidence type="ECO:0000256" key="1">
    <source>
        <dbReference type="ARBA" id="ARBA00023015"/>
    </source>
</evidence>
<dbReference type="AlphaFoldDB" id="A0A7D5N9T5"/>
<evidence type="ECO:0000256" key="2">
    <source>
        <dbReference type="ARBA" id="ARBA00023125"/>
    </source>
</evidence>
<dbReference type="InterPro" id="IPR009057">
    <property type="entry name" value="Homeodomain-like_sf"/>
</dbReference>
<dbReference type="Proteomes" id="UP000509684">
    <property type="component" value="Chromosome"/>
</dbReference>
<dbReference type="GO" id="GO:0000976">
    <property type="term" value="F:transcription cis-regulatory region binding"/>
    <property type="evidence" value="ECO:0007669"/>
    <property type="project" value="TreeGrafter"/>
</dbReference>
<evidence type="ECO:0000259" key="4">
    <source>
        <dbReference type="PROSITE" id="PS01124"/>
    </source>
</evidence>
<evidence type="ECO:0000313" key="6">
    <source>
        <dbReference type="Proteomes" id="UP000509684"/>
    </source>
</evidence>
<protein>
    <submittedName>
        <fullName evidence="5">AraC family transcriptional regulator</fullName>
    </submittedName>
</protein>
<dbReference type="PROSITE" id="PS01124">
    <property type="entry name" value="HTH_ARAC_FAMILY_2"/>
    <property type="match status" value="1"/>
</dbReference>
<dbReference type="GO" id="GO:0003700">
    <property type="term" value="F:DNA-binding transcription factor activity"/>
    <property type="evidence" value="ECO:0007669"/>
    <property type="project" value="InterPro"/>
</dbReference>
<evidence type="ECO:0000313" key="5">
    <source>
        <dbReference type="EMBL" id="QLH49766.1"/>
    </source>
</evidence>
<dbReference type="Pfam" id="PF12625">
    <property type="entry name" value="Arabinose_bd"/>
    <property type="match status" value="1"/>
</dbReference>